<dbReference type="HOGENOM" id="CLU_154593_2_0_5"/>
<sequence>MSDRRQEWISKRAYAIWEQQGRPDGRDDEHWRQAVAERDALERTQASVDGREVLVKFRPKPPRPELPSQEWINPSTKVG</sequence>
<dbReference type="RefSeq" id="WP_009994595.1">
    <property type="nucleotide sequence ID" value="NZ_CP006986.1"/>
</dbReference>
<gene>
    <name evidence="2" type="ORF">IE4771_CH03184</name>
</gene>
<organism evidence="2 3">
    <name type="scientific">Rhizobium etli bv. mimosae str. IE4771</name>
    <dbReference type="NCBI Taxonomy" id="1432050"/>
    <lineage>
        <taxon>Bacteria</taxon>
        <taxon>Pseudomonadati</taxon>
        <taxon>Pseudomonadota</taxon>
        <taxon>Alphaproteobacteria</taxon>
        <taxon>Hyphomicrobiales</taxon>
        <taxon>Rhizobiaceae</taxon>
        <taxon>Rhizobium/Agrobacterium group</taxon>
        <taxon>Rhizobium</taxon>
    </lineage>
</organism>
<evidence type="ECO:0000313" key="2">
    <source>
        <dbReference type="EMBL" id="AIC28272.1"/>
    </source>
</evidence>
<dbReference type="OrthoDB" id="9811127at2"/>
<dbReference type="Pfam" id="PF11154">
    <property type="entry name" value="DUF2934"/>
    <property type="match status" value="1"/>
</dbReference>
<protein>
    <recommendedName>
        <fullName evidence="4">DUF2934 domain-containing protein</fullName>
    </recommendedName>
</protein>
<reference evidence="2 3" key="1">
    <citation type="submission" date="2013-12" db="EMBL/GenBank/DDBJ databases">
        <title>Complete genome sequence of Rhizobium etli bv. mimosae IE4771.</title>
        <authorList>
            <person name="Bustos P."/>
            <person name="Santamaria R.I."/>
            <person name="Lozano L."/>
            <person name="Ormeno-Orrillo E."/>
            <person name="Rogel M.A."/>
            <person name="Romero D."/>
            <person name="Cevallos M.A."/>
            <person name="Martinez-Romero E."/>
            <person name="Gonzalez V."/>
        </authorList>
    </citation>
    <scope>NUCLEOTIDE SEQUENCE [LARGE SCALE GENOMIC DNA]</scope>
    <source>
        <strain evidence="2 3">IE4771</strain>
    </source>
</reference>
<accession>A0A060I357</accession>
<evidence type="ECO:0000256" key="1">
    <source>
        <dbReference type="SAM" id="MobiDB-lite"/>
    </source>
</evidence>
<dbReference type="InterPro" id="IPR021327">
    <property type="entry name" value="DUF2934"/>
</dbReference>
<proteinExistence type="predicted"/>
<name>A0A060I357_RHIET</name>
<dbReference type="KEGG" id="rei:IE4771_CH03184"/>
<dbReference type="Proteomes" id="UP000027180">
    <property type="component" value="Chromosome"/>
</dbReference>
<evidence type="ECO:0000313" key="3">
    <source>
        <dbReference type="Proteomes" id="UP000027180"/>
    </source>
</evidence>
<evidence type="ECO:0008006" key="4">
    <source>
        <dbReference type="Google" id="ProtNLM"/>
    </source>
</evidence>
<feature type="region of interest" description="Disordered" evidence="1">
    <location>
        <begin position="58"/>
        <end position="79"/>
    </location>
</feature>
<feature type="compositionally biased region" description="Polar residues" evidence="1">
    <location>
        <begin position="70"/>
        <end position="79"/>
    </location>
</feature>
<dbReference type="EMBL" id="CP006986">
    <property type="protein sequence ID" value="AIC28272.1"/>
    <property type="molecule type" value="Genomic_DNA"/>
</dbReference>
<dbReference type="AlphaFoldDB" id="A0A060I357"/>